<feature type="transmembrane region" description="Helical" evidence="1">
    <location>
        <begin position="12"/>
        <end position="31"/>
    </location>
</feature>
<dbReference type="RefSeq" id="WP_212517558.1">
    <property type="nucleotide sequence ID" value="NZ_JAGSOH010000017.1"/>
</dbReference>
<dbReference type="AlphaFoldDB" id="A0A941II49"/>
<keyword evidence="1" id="KW-1133">Transmembrane helix</keyword>
<feature type="transmembrane region" description="Helical" evidence="1">
    <location>
        <begin position="78"/>
        <end position="109"/>
    </location>
</feature>
<dbReference type="Proteomes" id="UP000676325">
    <property type="component" value="Unassembled WGS sequence"/>
</dbReference>
<feature type="transmembrane region" description="Helical" evidence="1">
    <location>
        <begin position="37"/>
        <end position="57"/>
    </location>
</feature>
<evidence type="ECO:0000256" key="1">
    <source>
        <dbReference type="SAM" id="Phobius"/>
    </source>
</evidence>
<comment type="caution">
    <text evidence="2">The sequence shown here is derived from an EMBL/GenBank/DDBJ whole genome shotgun (WGS) entry which is preliminary data.</text>
</comment>
<keyword evidence="1" id="KW-0472">Membrane</keyword>
<feature type="transmembrane region" description="Helical" evidence="1">
    <location>
        <begin position="154"/>
        <end position="177"/>
    </location>
</feature>
<keyword evidence="1" id="KW-0812">Transmembrane</keyword>
<organism evidence="2 3">
    <name type="scientific">Actinospica acidithermotolerans</name>
    <dbReference type="NCBI Taxonomy" id="2828514"/>
    <lineage>
        <taxon>Bacteria</taxon>
        <taxon>Bacillati</taxon>
        <taxon>Actinomycetota</taxon>
        <taxon>Actinomycetes</taxon>
        <taxon>Catenulisporales</taxon>
        <taxon>Actinospicaceae</taxon>
        <taxon>Actinospica</taxon>
    </lineage>
</organism>
<dbReference type="EMBL" id="JAGSOH010000017">
    <property type="protein sequence ID" value="MBR7826407.1"/>
    <property type="molecule type" value="Genomic_DNA"/>
</dbReference>
<keyword evidence="3" id="KW-1185">Reference proteome</keyword>
<gene>
    <name evidence="2" type="ORF">KDK95_08845</name>
</gene>
<evidence type="ECO:0000313" key="2">
    <source>
        <dbReference type="EMBL" id="MBR7826407.1"/>
    </source>
</evidence>
<protein>
    <submittedName>
        <fullName evidence="2">Uncharacterized protein</fullName>
    </submittedName>
</protein>
<accession>A0A941II49</accession>
<evidence type="ECO:0000313" key="3">
    <source>
        <dbReference type="Proteomes" id="UP000676325"/>
    </source>
</evidence>
<proteinExistence type="predicted"/>
<feature type="transmembrane region" description="Helical" evidence="1">
    <location>
        <begin position="129"/>
        <end position="147"/>
    </location>
</feature>
<reference evidence="2" key="1">
    <citation type="submission" date="2021-04" db="EMBL/GenBank/DDBJ databases">
        <title>Genome based classification of Actinospica acidithermotolerans sp. nov., an actinobacterium isolated from an Indonesian hot spring.</title>
        <authorList>
            <person name="Kusuma A.B."/>
            <person name="Putra K.E."/>
            <person name="Nafisah S."/>
            <person name="Loh J."/>
            <person name="Nouioui I."/>
            <person name="Goodfellow M."/>
        </authorList>
    </citation>
    <scope>NUCLEOTIDE SEQUENCE</scope>
    <source>
        <strain evidence="2">MGRD01-02</strain>
    </source>
</reference>
<name>A0A941II49_9ACTN</name>
<sequence>MKRIEPPKTESLPTRVLGAALLVGALDPAGWPDYLSPQWFFGGLALLAGFWAGSPVVDRPEARSHRFWHQVQRYRNTLLAAAAALLAAFQSPPVWLMVVELALLPAYLILADAGTAPGRPAGQQLNHAVYAYAGSALVLLAALAPVSGGGWGRIVAGAAVLGTLGLLFAAVSVRYAAGYRTHPASGPNQADRRH</sequence>